<comment type="caution">
    <text evidence="2">The sequence shown here is derived from an EMBL/GenBank/DDBJ whole genome shotgun (WGS) entry which is preliminary data.</text>
</comment>
<keyword evidence="1" id="KW-1133">Transmembrane helix</keyword>
<organism evidence="2 3">
    <name type="scientific">Hymenobacter polaris</name>
    <dbReference type="NCBI Taxonomy" id="2682546"/>
    <lineage>
        <taxon>Bacteria</taxon>
        <taxon>Pseudomonadati</taxon>
        <taxon>Bacteroidota</taxon>
        <taxon>Cytophagia</taxon>
        <taxon>Cytophagales</taxon>
        <taxon>Hymenobacteraceae</taxon>
        <taxon>Hymenobacter</taxon>
    </lineage>
</organism>
<feature type="transmembrane region" description="Helical" evidence="1">
    <location>
        <begin position="382"/>
        <end position="399"/>
    </location>
</feature>
<proteinExistence type="predicted"/>
<name>A0A7Y0FKZ6_9BACT</name>
<evidence type="ECO:0008006" key="4">
    <source>
        <dbReference type="Google" id="ProtNLM"/>
    </source>
</evidence>
<keyword evidence="1" id="KW-0812">Transmembrane</keyword>
<gene>
    <name evidence="2" type="ORF">HHL22_03615</name>
</gene>
<accession>A0A7Y0FKZ6</accession>
<evidence type="ECO:0000256" key="1">
    <source>
        <dbReference type="SAM" id="Phobius"/>
    </source>
</evidence>
<dbReference type="Proteomes" id="UP000559626">
    <property type="component" value="Unassembled WGS sequence"/>
</dbReference>
<dbReference type="AlphaFoldDB" id="A0A7Y0FKZ6"/>
<keyword evidence="1" id="KW-0472">Membrane</keyword>
<feature type="transmembrane region" description="Helical" evidence="1">
    <location>
        <begin position="213"/>
        <end position="232"/>
    </location>
</feature>
<reference evidence="2 3" key="1">
    <citation type="submission" date="2020-04" db="EMBL/GenBank/DDBJ databases">
        <title>Hymenobacter polaris sp. nov., isolated from Arctic soil.</title>
        <authorList>
            <person name="Dahal R.H."/>
        </authorList>
    </citation>
    <scope>NUCLEOTIDE SEQUENCE [LARGE SCALE GENOMIC DNA]</scope>
    <source>
        <strain evidence="2 3">RP-2-7</strain>
    </source>
</reference>
<dbReference type="RefSeq" id="WP_169529594.1">
    <property type="nucleotide sequence ID" value="NZ_JABBGH010000001.1"/>
</dbReference>
<sequence>MRFIGRLGAWLALALAGALGLLFSLTTYGHLAQRLAELATGPSRPLAPLALAPPRLLALRLGLGGVALAAGLFLILARSARPAPRRGVRRALRASWRALWQPWRQLALGARAWLGGLLGVVALARLYYAGWYPLNLDELASYDYSVLPGPAVTASVYAYPNNHLLANLLAGAVHGALPQAAPALALRLLPTLGGLLALPLVAAGLLRYLRPAAVLLGLGLFWLSPLPVFYAVAGRGYAWALLATWAGLGAALVLAAPASRSVAGPQRRLAWAVFCGSALAGLYAVPSHLYVVAALGAGLLGALASQADRRRRWRLLHLAGASAVVGVGAALLYAPVGAVSGWPALLANPYVAHTPGPRYWATIGPFLTGTATELLGRPGWSALAWLALTLGTPLGLWLARRLPVPSRQLGWLLYGQLVGWLPLALLQHVYPPARTLLAVLLAFFLLLALLGQAAWLHGAPLMARWKLLCAGRRGALPLAASLVLLYGGYRLYREQRILAERRAEAAALRQAYAWLRGEPLRRIWVLPGGWLLVWHHYALAAGQPRLPLVEVAAPLPVGRPGPVGEVQALPYLPQAPGAPLLFQAGQRVFILPVATHRP</sequence>
<feature type="transmembrane region" description="Helical" evidence="1">
    <location>
        <begin position="106"/>
        <end position="128"/>
    </location>
</feature>
<protein>
    <recommendedName>
        <fullName evidence="4">Glycosyltransferase RgtA/B/C/D-like domain-containing protein</fullName>
    </recommendedName>
</protein>
<keyword evidence="3" id="KW-1185">Reference proteome</keyword>
<feature type="transmembrane region" description="Helical" evidence="1">
    <location>
        <begin position="238"/>
        <end position="257"/>
    </location>
</feature>
<feature type="transmembrane region" description="Helical" evidence="1">
    <location>
        <begin position="315"/>
        <end position="336"/>
    </location>
</feature>
<evidence type="ECO:0000313" key="3">
    <source>
        <dbReference type="Proteomes" id="UP000559626"/>
    </source>
</evidence>
<feature type="transmembrane region" description="Helical" evidence="1">
    <location>
        <begin position="184"/>
        <end position="206"/>
    </location>
</feature>
<dbReference type="EMBL" id="JABBGH010000001">
    <property type="protein sequence ID" value="NML64287.1"/>
    <property type="molecule type" value="Genomic_DNA"/>
</dbReference>
<feature type="transmembrane region" description="Helical" evidence="1">
    <location>
        <begin position="436"/>
        <end position="455"/>
    </location>
</feature>
<feature type="transmembrane region" description="Helical" evidence="1">
    <location>
        <begin position="291"/>
        <end position="308"/>
    </location>
</feature>
<evidence type="ECO:0000313" key="2">
    <source>
        <dbReference type="EMBL" id="NML64287.1"/>
    </source>
</evidence>
<feature type="transmembrane region" description="Helical" evidence="1">
    <location>
        <begin position="56"/>
        <end position="77"/>
    </location>
</feature>
<feature type="transmembrane region" description="Helical" evidence="1">
    <location>
        <begin position="475"/>
        <end position="492"/>
    </location>
</feature>